<evidence type="ECO:0000256" key="9">
    <source>
        <dbReference type="PIRSR" id="PIRSR601344-1"/>
    </source>
</evidence>
<keyword evidence="12" id="KW-1185">Reference proteome</keyword>
<feature type="binding site" description="axial binding residue" evidence="9">
    <location>
        <position position="81"/>
    </location>
    <ligand>
        <name>chlorophyll b</name>
        <dbReference type="ChEBI" id="CHEBI:61721"/>
        <label>1</label>
    </ligand>
    <ligandPart>
        <name>Mg</name>
        <dbReference type="ChEBI" id="CHEBI:25107"/>
    </ligandPart>
</feature>
<dbReference type="EMBL" id="JAGRRH010000012">
    <property type="protein sequence ID" value="KAG7362226.1"/>
    <property type="molecule type" value="Genomic_DNA"/>
</dbReference>
<feature type="chain" id="PRO_5039949607" evidence="10">
    <location>
        <begin position="18"/>
        <end position="206"/>
    </location>
</feature>
<feature type="binding site" evidence="9">
    <location>
        <position position="178"/>
    </location>
    <ligand>
        <name>chlorophyll a</name>
        <dbReference type="ChEBI" id="CHEBI:58416"/>
        <label>1</label>
    </ligand>
</feature>
<keyword evidence="6" id="KW-0934">Plastid</keyword>
<evidence type="ECO:0000256" key="4">
    <source>
        <dbReference type="ARBA" id="ARBA00022528"/>
    </source>
</evidence>
<keyword evidence="5" id="KW-0602">Photosynthesis</keyword>
<organism evidence="11 12">
    <name type="scientific">Nitzschia inconspicua</name>
    <dbReference type="NCBI Taxonomy" id="303405"/>
    <lineage>
        <taxon>Eukaryota</taxon>
        <taxon>Sar</taxon>
        <taxon>Stramenopiles</taxon>
        <taxon>Ochrophyta</taxon>
        <taxon>Bacillariophyta</taxon>
        <taxon>Bacillariophyceae</taxon>
        <taxon>Bacillariophycidae</taxon>
        <taxon>Bacillariales</taxon>
        <taxon>Bacillariaceae</taxon>
        <taxon>Nitzschia</taxon>
    </lineage>
</organism>
<feature type="binding site" evidence="9">
    <location>
        <position position="192"/>
    </location>
    <ligand>
        <name>chlorophyll a</name>
        <dbReference type="ChEBI" id="CHEBI:58416"/>
        <label>1</label>
    </ligand>
</feature>
<keyword evidence="10" id="KW-0732">Signal</keyword>
<feature type="binding site" evidence="9">
    <location>
        <position position="79"/>
    </location>
    <ligand>
        <name>chlorophyll a</name>
        <dbReference type="ChEBI" id="CHEBI:58416"/>
        <label>1</label>
    </ligand>
</feature>
<dbReference type="PANTHER" id="PTHR21649">
    <property type="entry name" value="CHLOROPHYLL A/B BINDING PROTEIN"/>
    <property type="match status" value="1"/>
</dbReference>
<feature type="binding site" description="axial binding residue" evidence="9">
    <location>
        <position position="141"/>
    </location>
    <ligand>
        <name>chlorophyll b</name>
        <dbReference type="ChEBI" id="CHEBI:61721"/>
        <label>1</label>
    </ligand>
    <ligandPart>
        <name>Mg</name>
        <dbReference type="ChEBI" id="CHEBI:25107"/>
    </ligandPart>
</feature>
<evidence type="ECO:0000256" key="1">
    <source>
        <dbReference type="ARBA" id="ARBA00004022"/>
    </source>
</evidence>
<dbReference type="GO" id="GO:0016020">
    <property type="term" value="C:membrane"/>
    <property type="evidence" value="ECO:0007669"/>
    <property type="project" value="InterPro"/>
</dbReference>
<evidence type="ECO:0000313" key="12">
    <source>
        <dbReference type="Proteomes" id="UP000693970"/>
    </source>
</evidence>
<feature type="binding site" evidence="9">
    <location>
        <position position="175"/>
    </location>
    <ligand>
        <name>chlorophyll a</name>
        <dbReference type="ChEBI" id="CHEBI:58416"/>
        <label>1</label>
    </ligand>
</feature>
<accession>A0A9K3LK15</accession>
<proteinExistence type="inferred from homology"/>
<protein>
    <submittedName>
        <fullName evidence="11">Fucoxanthin chlorophyll a/c protein</fullName>
    </submittedName>
</protein>
<dbReference type="GO" id="GO:0009507">
    <property type="term" value="C:chloroplast"/>
    <property type="evidence" value="ECO:0007669"/>
    <property type="project" value="UniProtKB-SubCell"/>
</dbReference>
<evidence type="ECO:0000313" key="11">
    <source>
        <dbReference type="EMBL" id="KAG7362226.1"/>
    </source>
</evidence>
<dbReference type="AlphaFoldDB" id="A0A9K3LK15"/>
<gene>
    <name evidence="11" type="ORF">IV203_025892</name>
</gene>
<evidence type="ECO:0000256" key="7">
    <source>
        <dbReference type="ARBA" id="ARBA00023243"/>
    </source>
</evidence>
<keyword evidence="7" id="KW-0437">Light-harvesting polypeptide</keyword>
<keyword evidence="9" id="KW-0148">Chlorophyll</keyword>
<dbReference type="InterPro" id="IPR022796">
    <property type="entry name" value="Chloroa_b-bind"/>
</dbReference>
<evidence type="ECO:0000256" key="3">
    <source>
        <dbReference type="ARBA" id="ARBA00005933"/>
    </source>
</evidence>
<dbReference type="OrthoDB" id="423598at2759"/>
<keyword evidence="9" id="KW-0157">Chromophore</keyword>
<reference evidence="11" key="1">
    <citation type="journal article" date="2021" name="Sci. Rep.">
        <title>Diploid genomic architecture of Nitzschia inconspicua, an elite biomass production diatom.</title>
        <authorList>
            <person name="Oliver A."/>
            <person name="Podell S."/>
            <person name="Pinowska A."/>
            <person name="Traller J.C."/>
            <person name="Smith S.R."/>
            <person name="McClure R."/>
            <person name="Beliaev A."/>
            <person name="Bohutskyi P."/>
            <person name="Hill E.A."/>
            <person name="Rabines A."/>
            <person name="Zheng H."/>
            <person name="Allen L.Z."/>
            <person name="Kuo A."/>
            <person name="Grigoriev I.V."/>
            <person name="Allen A.E."/>
            <person name="Hazlebeck D."/>
            <person name="Allen E.E."/>
        </authorList>
    </citation>
    <scope>NUCLEOTIDE SEQUENCE</scope>
    <source>
        <strain evidence="11">Hildebrandi</strain>
    </source>
</reference>
<name>A0A9K3LK15_9STRA</name>
<comment type="subunit">
    <text evidence="8">The LHC complex of chromophytic algae is composed of fucoxanthin, chlorophyll A and C bound non-covalently by fucoxanthin chlorophyll proteins (FCPs). The ratio of the pigments in LHC; fucoxanthin: chlorophyll C: chlorophyll A; (0.6-1): (0.1-0.3): (1).</text>
</comment>
<comment type="caution">
    <text evidence="11">The sequence shown here is derived from an EMBL/GenBank/DDBJ whole genome shotgun (WGS) entry which is preliminary data.</text>
</comment>
<evidence type="ECO:0000256" key="6">
    <source>
        <dbReference type="ARBA" id="ARBA00022640"/>
    </source>
</evidence>
<comment type="function">
    <text evidence="1">The light-harvesting complex (LHC) functions as a light receptor, it captures and delivers excitation energy to photosystems with which it is closely associated. Energy is transferred from the carotenoid and chlorophyll C (or B) to chlorophyll A and the photosynthetic reaction centers where it is used to synthesize ATP and reducing power.</text>
</comment>
<dbReference type="InterPro" id="IPR001344">
    <property type="entry name" value="Chloro_AB-bd_pln"/>
</dbReference>
<comment type="similarity">
    <text evidence="3">Belongs to the fucoxanthin chlorophyll protein family.</text>
</comment>
<feature type="binding site" evidence="9">
    <location>
        <position position="180"/>
    </location>
    <ligand>
        <name>chlorophyll a</name>
        <dbReference type="ChEBI" id="CHEBI:58416"/>
        <label>1</label>
    </ligand>
</feature>
<keyword evidence="4" id="KW-0150">Chloroplast</keyword>
<comment type="subcellular location">
    <subcellularLocation>
        <location evidence="2">Plastid</location>
        <location evidence="2">Chloroplast</location>
    </subcellularLocation>
</comment>
<evidence type="ECO:0000256" key="2">
    <source>
        <dbReference type="ARBA" id="ARBA00004229"/>
    </source>
</evidence>
<evidence type="ECO:0000256" key="8">
    <source>
        <dbReference type="ARBA" id="ARBA00044011"/>
    </source>
</evidence>
<dbReference type="GO" id="GO:0016168">
    <property type="term" value="F:chlorophyll binding"/>
    <property type="evidence" value="ECO:0007669"/>
    <property type="project" value="UniProtKB-KW"/>
</dbReference>
<dbReference type="GO" id="GO:0030076">
    <property type="term" value="C:light-harvesting complex"/>
    <property type="evidence" value="ECO:0007669"/>
    <property type="project" value="UniProtKB-KW"/>
</dbReference>
<feature type="signal peptide" evidence="10">
    <location>
        <begin position="1"/>
        <end position="17"/>
    </location>
</feature>
<evidence type="ECO:0000256" key="10">
    <source>
        <dbReference type="SAM" id="SignalP"/>
    </source>
</evidence>
<sequence>MMKTAAILASVLGSAAAFAPAQSAFKATTALNAEKSPAVPFLPYPENLKGYIGDDIGFDPLRISDYFPMDYLRESEIKHGRICMLAIVGYITTDLGIILHPYGAGLTSATAHDALVEKGVMGNALVWIGGFEIVSWLAVSEMLQGSGREPGYFGFGTKFMEGKSAEDIKKLKYQEIMNGRLAMMAFGGAVTQSVLYDVGFPYIGSP</sequence>
<dbReference type="Proteomes" id="UP000693970">
    <property type="component" value="Unassembled WGS sequence"/>
</dbReference>
<feature type="binding site" evidence="9">
    <location>
        <position position="76"/>
    </location>
    <ligand>
        <name>chlorophyll a</name>
        <dbReference type="ChEBI" id="CHEBI:58416"/>
        <label>1</label>
    </ligand>
</feature>
<dbReference type="GO" id="GO:0009765">
    <property type="term" value="P:photosynthesis, light harvesting"/>
    <property type="evidence" value="ECO:0007669"/>
    <property type="project" value="InterPro"/>
</dbReference>
<feature type="binding site" evidence="9">
    <location>
        <position position="64"/>
    </location>
    <ligand>
        <name>chlorophyll a</name>
        <dbReference type="ChEBI" id="CHEBI:58416"/>
        <label>1</label>
    </ligand>
</feature>
<evidence type="ECO:0000256" key="5">
    <source>
        <dbReference type="ARBA" id="ARBA00022531"/>
    </source>
</evidence>
<dbReference type="Pfam" id="PF00504">
    <property type="entry name" value="Chloroa_b-bind"/>
    <property type="match status" value="1"/>
</dbReference>
<feature type="binding site" evidence="9">
    <location>
        <position position="115"/>
    </location>
    <ligand>
        <name>chlorophyll a</name>
        <dbReference type="ChEBI" id="CHEBI:58416"/>
        <label>1</label>
    </ligand>
</feature>
<reference evidence="11" key="2">
    <citation type="submission" date="2021-04" db="EMBL/GenBank/DDBJ databases">
        <authorList>
            <person name="Podell S."/>
        </authorList>
    </citation>
    <scope>NUCLEOTIDE SEQUENCE</scope>
    <source>
        <strain evidence="11">Hildebrandi</strain>
    </source>
</reference>